<dbReference type="OrthoDB" id="435754at2759"/>
<dbReference type="EMBL" id="JH712070">
    <property type="protein sequence ID" value="EFO27199.2"/>
    <property type="molecule type" value="Genomic_DNA"/>
</dbReference>
<dbReference type="GO" id="GO:0005576">
    <property type="term" value="C:extracellular region"/>
    <property type="evidence" value="ECO:0007669"/>
    <property type="project" value="TreeGrafter"/>
</dbReference>
<evidence type="ECO:0000256" key="2">
    <source>
        <dbReference type="ARBA" id="ARBA00023157"/>
    </source>
</evidence>
<gene>
    <name evidence="5" type="ORF">LOAG_01286</name>
</gene>
<feature type="active site" evidence="3">
    <location>
        <position position="68"/>
    </location>
</feature>
<evidence type="ECO:0000256" key="3">
    <source>
        <dbReference type="PIRSR" id="PIRSR633697-1"/>
    </source>
</evidence>
<comment type="similarity">
    <text evidence="1 4">Belongs to the RNase T2 family.</text>
</comment>
<dbReference type="PROSITE" id="PS00531">
    <property type="entry name" value="RNASE_T2_2"/>
    <property type="match status" value="1"/>
</dbReference>
<dbReference type="GO" id="GO:0006401">
    <property type="term" value="P:RNA catabolic process"/>
    <property type="evidence" value="ECO:0007669"/>
    <property type="project" value="TreeGrafter"/>
</dbReference>
<dbReference type="FunCoup" id="A0A1S0U9V6">
    <property type="interactions" value="453"/>
</dbReference>
<dbReference type="InterPro" id="IPR018188">
    <property type="entry name" value="RNase_T2_His_AS_1"/>
</dbReference>
<dbReference type="AlphaFoldDB" id="A0A1S0U9V6"/>
<organism evidence="5">
    <name type="scientific">Loa loa</name>
    <name type="common">Eye worm</name>
    <name type="synonym">Filaria loa</name>
    <dbReference type="NCBI Taxonomy" id="7209"/>
    <lineage>
        <taxon>Eukaryota</taxon>
        <taxon>Metazoa</taxon>
        <taxon>Ecdysozoa</taxon>
        <taxon>Nematoda</taxon>
        <taxon>Chromadorea</taxon>
        <taxon>Rhabditida</taxon>
        <taxon>Spirurina</taxon>
        <taxon>Spiruromorpha</taxon>
        <taxon>Filarioidea</taxon>
        <taxon>Onchocercidae</taxon>
        <taxon>Loa</taxon>
    </lineage>
</organism>
<accession>A0A1S0U9V6</accession>
<dbReference type="InterPro" id="IPR001568">
    <property type="entry name" value="RNase_T2-like"/>
</dbReference>
<name>A0A1S0U9V6_LOALO</name>
<reference evidence="5" key="1">
    <citation type="submission" date="2012-04" db="EMBL/GenBank/DDBJ databases">
        <title>The Genome Sequence of Loa loa.</title>
        <authorList>
            <consortium name="The Broad Institute Genome Sequencing Platform"/>
            <consortium name="Broad Institute Genome Sequencing Center for Infectious Disease"/>
            <person name="Nutman T.B."/>
            <person name="Fink D.L."/>
            <person name="Russ C."/>
            <person name="Young S."/>
            <person name="Zeng Q."/>
            <person name="Gargeya S."/>
            <person name="Alvarado L."/>
            <person name="Berlin A."/>
            <person name="Chapman S.B."/>
            <person name="Chen Z."/>
            <person name="Freedman E."/>
            <person name="Gellesch M."/>
            <person name="Goldberg J."/>
            <person name="Griggs A."/>
            <person name="Gujja S."/>
            <person name="Heilman E.R."/>
            <person name="Heiman D."/>
            <person name="Howarth C."/>
            <person name="Mehta T."/>
            <person name="Neiman D."/>
            <person name="Pearson M."/>
            <person name="Roberts A."/>
            <person name="Saif S."/>
            <person name="Shea T."/>
            <person name="Shenoy N."/>
            <person name="Sisk P."/>
            <person name="Stolte C."/>
            <person name="Sykes S."/>
            <person name="White J."/>
            <person name="Yandava C."/>
            <person name="Haas B."/>
            <person name="Henn M.R."/>
            <person name="Nusbaum C."/>
            <person name="Birren B."/>
        </authorList>
    </citation>
    <scope>NUCLEOTIDE SEQUENCE [LARGE SCALE GENOMIC DNA]</scope>
</reference>
<dbReference type="InterPro" id="IPR033130">
    <property type="entry name" value="RNase_T2_His_AS_2"/>
</dbReference>
<sequence>MNILTLLLATAVLAHMDIKKVGNFDYFELTLIYPTSVCRAYNAPTRFVAEETTNFCKVPVNTFSWTIHGLWPDRNDGSFPQFCVDKTKRFVLSKLLPIQQELERKWPNLLVLQSVSSLWKHEWEKHGTCAGTVEEVDDELKYFNRSLALYEQFNIFGTLEKQGIIPSEKKLYDWLLLHQSLRSAYGKHVEFHCLQDKETKSWLLADVRLCLTKNFQLMDCKKRPWKWQSSKKSLLTYQPCPADGIIYLPFNNTHSVNSSIIIILILFLWNHFHLETFLFCFNDDRAHFFFLVSFIYCTAYNKE</sequence>
<dbReference type="Pfam" id="PF00445">
    <property type="entry name" value="Ribonuclease_T2"/>
    <property type="match status" value="1"/>
</dbReference>
<dbReference type="GO" id="GO:0003723">
    <property type="term" value="F:RNA binding"/>
    <property type="evidence" value="ECO:0007669"/>
    <property type="project" value="InterPro"/>
</dbReference>
<dbReference type="RefSeq" id="XP_003136873.2">
    <property type="nucleotide sequence ID" value="XM_003136825.2"/>
</dbReference>
<dbReference type="Gene3D" id="3.90.730.10">
    <property type="entry name" value="Ribonuclease T2-like"/>
    <property type="match status" value="1"/>
</dbReference>
<dbReference type="PANTHER" id="PTHR11240:SF22">
    <property type="entry name" value="RIBONUCLEASE T2"/>
    <property type="match status" value="1"/>
</dbReference>
<dbReference type="OMA" id="TYQPCPA"/>
<feature type="active site" evidence="3">
    <location>
        <position position="122"/>
    </location>
</feature>
<dbReference type="CDD" id="cd01061">
    <property type="entry name" value="RNase_T2_euk"/>
    <property type="match status" value="1"/>
</dbReference>
<dbReference type="InterPro" id="IPR033697">
    <property type="entry name" value="Ribonuclease_T2_eukaryotic"/>
</dbReference>
<feature type="active site" evidence="3">
    <location>
        <position position="126"/>
    </location>
</feature>
<dbReference type="InterPro" id="IPR036430">
    <property type="entry name" value="RNase_T2-like_sf"/>
</dbReference>
<dbReference type="GO" id="GO:0033897">
    <property type="term" value="F:ribonuclease T2 activity"/>
    <property type="evidence" value="ECO:0007669"/>
    <property type="project" value="InterPro"/>
</dbReference>
<proteinExistence type="inferred from homology"/>
<evidence type="ECO:0000313" key="5">
    <source>
        <dbReference type="EMBL" id="EFO27199.2"/>
    </source>
</evidence>
<dbReference type="PANTHER" id="PTHR11240">
    <property type="entry name" value="RIBONUCLEASE T2"/>
    <property type="match status" value="1"/>
</dbReference>
<keyword evidence="2" id="KW-1015">Disulfide bond</keyword>
<protein>
    <submittedName>
        <fullName evidence="5">Ribonuclease T2 family protein</fullName>
    </submittedName>
</protein>
<dbReference type="InParanoid" id="A0A1S0U9V6"/>
<evidence type="ECO:0000256" key="4">
    <source>
        <dbReference type="RuleBase" id="RU004328"/>
    </source>
</evidence>
<dbReference type="CTD" id="9938660"/>
<dbReference type="PROSITE" id="PS00530">
    <property type="entry name" value="RNASE_T2_1"/>
    <property type="match status" value="1"/>
</dbReference>
<evidence type="ECO:0000256" key="1">
    <source>
        <dbReference type="ARBA" id="ARBA00007469"/>
    </source>
</evidence>
<dbReference type="GeneID" id="9938660"/>
<dbReference type="KEGG" id="loa:LOAG_01286"/>
<dbReference type="SUPFAM" id="SSF55895">
    <property type="entry name" value="Ribonuclease Rh-like"/>
    <property type="match status" value="1"/>
</dbReference>